<dbReference type="SUPFAM" id="SSF52540">
    <property type="entry name" value="P-loop containing nucleoside triphosphate hydrolases"/>
    <property type="match status" value="1"/>
</dbReference>
<dbReference type="RefSeq" id="WP_062422625.1">
    <property type="nucleotide sequence ID" value="NZ_BBYA01000010.1"/>
</dbReference>
<dbReference type="GO" id="GO:0005829">
    <property type="term" value="C:cytosol"/>
    <property type="evidence" value="ECO:0007669"/>
    <property type="project" value="TreeGrafter"/>
</dbReference>
<dbReference type="STRING" id="229920.ADM99_16515"/>
<dbReference type="AlphaFoldDB" id="A0A0P6WW50"/>
<feature type="domain" description="DNA mismatch repair proteins mutS family" evidence="4">
    <location>
        <begin position="323"/>
        <end position="496"/>
    </location>
</feature>
<reference evidence="5 6" key="1">
    <citation type="submission" date="2015-07" db="EMBL/GenBank/DDBJ databases">
        <title>Genome sequence of Leptolinea tardivitalis DSM 16556.</title>
        <authorList>
            <person name="Hemp J."/>
            <person name="Ward L.M."/>
            <person name="Pace L.A."/>
            <person name="Fischer W.W."/>
        </authorList>
    </citation>
    <scope>NUCLEOTIDE SEQUENCE [LARGE SCALE GENOMIC DNA]</scope>
    <source>
        <strain evidence="5 6">YMTK-2</strain>
    </source>
</reference>
<evidence type="ECO:0000313" key="5">
    <source>
        <dbReference type="EMBL" id="KPL70687.1"/>
    </source>
</evidence>
<dbReference type="GO" id="GO:0006298">
    <property type="term" value="P:mismatch repair"/>
    <property type="evidence" value="ECO:0007669"/>
    <property type="project" value="InterPro"/>
</dbReference>
<protein>
    <submittedName>
        <fullName evidence="5">DNA mismatch repair protein MutS</fullName>
    </submittedName>
</protein>
<dbReference type="Pfam" id="PF00488">
    <property type="entry name" value="MutS_V"/>
    <property type="match status" value="1"/>
</dbReference>
<name>A0A0P6WW50_9CHLR</name>
<dbReference type="InterPro" id="IPR027417">
    <property type="entry name" value="P-loop_NTPase"/>
</dbReference>
<evidence type="ECO:0000259" key="4">
    <source>
        <dbReference type="SMART" id="SM00534"/>
    </source>
</evidence>
<dbReference type="GO" id="GO:0030983">
    <property type="term" value="F:mismatched DNA binding"/>
    <property type="evidence" value="ECO:0007669"/>
    <property type="project" value="InterPro"/>
</dbReference>
<evidence type="ECO:0000256" key="3">
    <source>
        <dbReference type="ARBA" id="ARBA00023125"/>
    </source>
</evidence>
<keyword evidence="1" id="KW-0547">Nucleotide-binding</keyword>
<dbReference type="PATRIC" id="fig|229920.5.peg.681"/>
<evidence type="ECO:0000313" key="6">
    <source>
        <dbReference type="Proteomes" id="UP000050430"/>
    </source>
</evidence>
<dbReference type="GO" id="GO:0005524">
    <property type="term" value="F:ATP binding"/>
    <property type="evidence" value="ECO:0007669"/>
    <property type="project" value="UniProtKB-KW"/>
</dbReference>
<organism evidence="5 6">
    <name type="scientific">Leptolinea tardivitalis</name>
    <dbReference type="NCBI Taxonomy" id="229920"/>
    <lineage>
        <taxon>Bacteria</taxon>
        <taxon>Bacillati</taxon>
        <taxon>Chloroflexota</taxon>
        <taxon>Anaerolineae</taxon>
        <taxon>Anaerolineales</taxon>
        <taxon>Anaerolineaceae</taxon>
        <taxon>Leptolinea</taxon>
    </lineage>
</organism>
<accession>A0A0P6WW50</accession>
<dbReference type="GO" id="GO:0140664">
    <property type="term" value="F:ATP-dependent DNA damage sensor activity"/>
    <property type="evidence" value="ECO:0007669"/>
    <property type="project" value="InterPro"/>
</dbReference>
<dbReference type="SMART" id="SM00534">
    <property type="entry name" value="MUTSac"/>
    <property type="match status" value="1"/>
</dbReference>
<dbReference type="Gene3D" id="3.40.50.300">
    <property type="entry name" value="P-loop containing nucleotide triphosphate hydrolases"/>
    <property type="match status" value="1"/>
</dbReference>
<keyword evidence="3" id="KW-0238">DNA-binding</keyword>
<dbReference type="PANTHER" id="PTHR11361:SF34">
    <property type="entry name" value="DNA MISMATCH REPAIR PROTEIN MSH1, MITOCHONDRIAL"/>
    <property type="match status" value="1"/>
</dbReference>
<keyword evidence="6" id="KW-1185">Reference proteome</keyword>
<dbReference type="OrthoDB" id="9808166at2"/>
<dbReference type="PANTHER" id="PTHR11361">
    <property type="entry name" value="DNA MISMATCH REPAIR PROTEIN MUTS FAMILY MEMBER"/>
    <property type="match status" value="1"/>
</dbReference>
<dbReference type="EMBL" id="LGCK01000014">
    <property type="protein sequence ID" value="KPL70687.1"/>
    <property type="molecule type" value="Genomic_DNA"/>
</dbReference>
<dbReference type="InterPro" id="IPR000432">
    <property type="entry name" value="DNA_mismatch_repair_MutS_C"/>
</dbReference>
<proteinExistence type="predicted"/>
<dbReference type="InterPro" id="IPR045076">
    <property type="entry name" value="MutS"/>
</dbReference>
<evidence type="ECO:0000256" key="1">
    <source>
        <dbReference type="ARBA" id="ARBA00022741"/>
    </source>
</evidence>
<keyword evidence="2" id="KW-0067">ATP-binding</keyword>
<gene>
    <name evidence="5" type="ORF">ADM99_16515</name>
</gene>
<sequence>MNVFLLYPDRDFDTAHELPWNEQSICEDLELDILFSAMAGEDTLIYSIVKTALLTGMENDRDTLIYRQQIIKDCIDHPLQVKELYSLARQAIDFERKSFFGVFRYPSAIINRSLEVMDKFVDILKRIRKLADTYQHEFKSPGWIRFFSMIQSELSDSYFNEVDKHLNGLRFKKGTLISANLGVGNKGENYTLRKPFESKQTLLNSLRNLRRDKNLIVVDERDDRGYRALSDIRDIGLNHVANSLTKSVDHILSFFTLLNKELGFYIGCLNLINQIRDRNHIFSFPEPVDGSENMLSFTGLYDICLLLTSTEPVVGNDLNADSKNLLIITGANQGGKSTFLRSLGVSLLMMQAGMFVPAASYKGSLHSSLFTHYRREEDESMKSGKLDEELHRMSEIVERLSPGAIGLFNESFSATNEREGSEIARQIVLSLIESGVSIVFVTHLTDFATSIYRKKLPSTLFLRADRLKDGARTFKILPGEPQDTSFGIDLYNMVFKE</sequence>
<evidence type="ECO:0000256" key="2">
    <source>
        <dbReference type="ARBA" id="ARBA00022840"/>
    </source>
</evidence>
<dbReference type="Proteomes" id="UP000050430">
    <property type="component" value="Unassembled WGS sequence"/>
</dbReference>
<comment type="caution">
    <text evidence="5">The sequence shown here is derived from an EMBL/GenBank/DDBJ whole genome shotgun (WGS) entry which is preliminary data.</text>
</comment>